<dbReference type="CDD" id="cd11073">
    <property type="entry name" value="CYP76-like"/>
    <property type="match status" value="1"/>
</dbReference>
<keyword evidence="8" id="KW-1185">Reference proteome</keyword>
<evidence type="ECO:0000256" key="1">
    <source>
        <dbReference type="ARBA" id="ARBA00010617"/>
    </source>
</evidence>
<dbReference type="GO" id="GO:0005506">
    <property type="term" value="F:iron ion binding"/>
    <property type="evidence" value="ECO:0007669"/>
    <property type="project" value="InterPro"/>
</dbReference>
<feature type="transmembrane region" description="Helical" evidence="7">
    <location>
        <begin position="16"/>
        <end position="36"/>
    </location>
</feature>
<dbReference type="InterPro" id="IPR017972">
    <property type="entry name" value="Cyt_P450_CS"/>
</dbReference>
<dbReference type="PANTHER" id="PTHR47951:SF3">
    <property type="entry name" value="CYTOCHROME P450, FAMILY 706, SUBFAMILY A, POLYPEPTIDE 4"/>
    <property type="match status" value="1"/>
</dbReference>
<accession>A0A6P5TXR2</accession>
<evidence type="ECO:0000313" key="8">
    <source>
        <dbReference type="Proteomes" id="UP000515124"/>
    </source>
</evidence>
<dbReference type="SUPFAM" id="SSF48264">
    <property type="entry name" value="Cytochrome P450"/>
    <property type="match status" value="1"/>
</dbReference>
<evidence type="ECO:0000313" key="9">
    <source>
        <dbReference type="RefSeq" id="XP_021831952.1"/>
    </source>
</evidence>
<dbReference type="InterPro" id="IPR036396">
    <property type="entry name" value="Cyt_P450_sf"/>
</dbReference>
<gene>
    <name evidence="9" type="primary">LOC110771897</name>
</gene>
<feature type="binding site" description="axial binding residue" evidence="5">
    <location>
        <position position="459"/>
    </location>
    <ligand>
        <name>heme</name>
        <dbReference type="ChEBI" id="CHEBI:30413"/>
    </ligand>
    <ligandPart>
        <name>Fe</name>
        <dbReference type="ChEBI" id="CHEBI:18248"/>
    </ligandPart>
</feature>
<dbReference type="Gene3D" id="1.10.630.10">
    <property type="entry name" value="Cytochrome P450"/>
    <property type="match status" value="1"/>
</dbReference>
<name>A0A6P5TXR2_PRUAV</name>
<sequence>MKPISLSSWWSQNDDVLHTLLFVTLSAVIFSFWVLFIKKYKNTTTTPPLPPGPLGLPFIGNLLSLRPQLHSYFLGLAQAHGPIFRLRLGTKTCIVVSSPSSARQILKDHDVTFANRDVPDAARAATYGGSDIAWTQYGPEWRMLRKVCVLKMLNNTTLDSVYELRRRQIRKTVGYLYAQVGSPINVGEQTFLTLFNVVKNMLWGGTGEGDESAGVGVGAEFRELVSGMIELIGKPNVSDFYPGLARFDLQGIRKRVKRLVRRFDGIFEEMIDRRLRIDKEGGKESKDFLSVLLSLKDEVDSKTPLTMSHVKALLVDMVTAGTDTSTNTVEFAMAEVMNKPEVMQKAQQELDAVVGKHNIVEESHIHKLPYLQAVMKETLRLHPIVPLLIPHSPSETCTVGGYTIPKGSQVFINAWAIHRDPCNWENPLEFDPNRFLDSKWDYNGRDFTYLPFGSGKRICVGIAMAERMVMHLLATLLHSFDWRLPQGEELDLSEKFGIAMKKEVPLVAIPTPRLSEPALYE</sequence>
<evidence type="ECO:0000256" key="3">
    <source>
        <dbReference type="ARBA" id="ARBA00023002"/>
    </source>
</evidence>
<dbReference type="RefSeq" id="XP_021831952.1">
    <property type="nucleotide sequence ID" value="XM_021976260.1"/>
</dbReference>
<dbReference type="GO" id="GO:0016705">
    <property type="term" value="F:oxidoreductase activity, acting on paired donors, with incorporation or reduction of molecular oxygen"/>
    <property type="evidence" value="ECO:0007669"/>
    <property type="project" value="InterPro"/>
</dbReference>
<dbReference type="AlphaFoldDB" id="A0A6P5TXR2"/>
<dbReference type="Gramene" id="Pav_sc0002287.1_g100.1.br:mrna">
    <property type="protein sequence ID" value="Pav_sc0002287.1_g100.1.br:mrna"/>
    <property type="gene ID" value="Pav_sc0002287.1_g100.1.br"/>
</dbReference>
<dbReference type="FunFam" id="1.10.630.10:FF:000007">
    <property type="entry name" value="Cytochrome P450 76C4"/>
    <property type="match status" value="1"/>
</dbReference>
<proteinExistence type="inferred from homology"/>
<keyword evidence="3 6" id="KW-0560">Oxidoreductase</keyword>
<protein>
    <submittedName>
        <fullName evidence="9">Cytochrome P450 76M5-like</fullName>
    </submittedName>
</protein>
<keyword evidence="4 5" id="KW-0408">Iron</keyword>
<keyword evidence="6" id="KW-0503">Monooxygenase</keyword>
<evidence type="ECO:0000256" key="6">
    <source>
        <dbReference type="RuleBase" id="RU000461"/>
    </source>
</evidence>
<dbReference type="GO" id="GO:0004497">
    <property type="term" value="F:monooxygenase activity"/>
    <property type="evidence" value="ECO:0007669"/>
    <property type="project" value="UniProtKB-KW"/>
</dbReference>
<keyword evidence="7" id="KW-0472">Membrane</keyword>
<dbReference type="SMR" id="A0A6P5TXR2"/>
<comment type="similarity">
    <text evidence="1 6">Belongs to the cytochrome P450 family.</text>
</comment>
<dbReference type="Proteomes" id="UP000515124">
    <property type="component" value="Unplaced"/>
</dbReference>
<comment type="cofactor">
    <cofactor evidence="5">
        <name>heme</name>
        <dbReference type="ChEBI" id="CHEBI:30413"/>
    </cofactor>
</comment>
<evidence type="ECO:0000256" key="2">
    <source>
        <dbReference type="ARBA" id="ARBA00022723"/>
    </source>
</evidence>
<dbReference type="KEGG" id="pavi:110771897"/>
<dbReference type="InterPro" id="IPR002401">
    <property type="entry name" value="Cyt_P450_E_grp-I"/>
</dbReference>
<dbReference type="PRINTS" id="PR00463">
    <property type="entry name" value="EP450I"/>
</dbReference>
<keyword evidence="7" id="KW-0812">Transmembrane</keyword>
<evidence type="ECO:0000256" key="7">
    <source>
        <dbReference type="SAM" id="Phobius"/>
    </source>
</evidence>
<evidence type="ECO:0000256" key="5">
    <source>
        <dbReference type="PIRSR" id="PIRSR602401-1"/>
    </source>
</evidence>
<keyword evidence="7" id="KW-1133">Transmembrane helix</keyword>
<evidence type="ECO:0000256" key="4">
    <source>
        <dbReference type="ARBA" id="ARBA00023004"/>
    </source>
</evidence>
<dbReference type="GO" id="GO:0020037">
    <property type="term" value="F:heme binding"/>
    <property type="evidence" value="ECO:0007669"/>
    <property type="project" value="InterPro"/>
</dbReference>
<dbReference type="GeneID" id="110771897"/>
<dbReference type="PRINTS" id="PR00385">
    <property type="entry name" value="P450"/>
</dbReference>
<dbReference type="InterPro" id="IPR001128">
    <property type="entry name" value="Cyt_P450"/>
</dbReference>
<keyword evidence="2 5" id="KW-0479">Metal-binding</keyword>
<dbReference type="Pfam" id="PF00067">
    <property type="entry name" value="p450"/>
    <property type="match status" value="1"/>
</dbReference>
<dbReference type="PROSITE" id="PS00086">
    <property type="entry name" value="CYTOCHROME_P450"/>
    <property type="match status" value="1"/>
</dbReference>
<reference evidence="9" key="1">
    <citation type="submission" date="2025-08" db="UniProtKB">
        <authorList>
            <consortium name="RefSeq"/>
        </authorList>
    </citation>
    <scope>IDENTIFICATION</scope>
</reference>
<dbReference type="PANTHER" id="PTHR47951">
    <property type="entry name" value="OS08G0547900 PROTEIN"/>
    <property type="match status" value="1"/>
</dbReference>
<keyword evidence="5 6" id="KW-0349">Heme</keyword>
<organism evidence="8 9">
    <name type="scientific">Prunus avium</name>
    <name type="common">Cherry</name>
    <name type="synonym">Cerasus avium</name>
    <dbReference type="NCBI Taxonomy" id="42229"/>
    <lineage>
        <taxon>Eukaryota</taxon>
        <taxon>Viridiplantae</taxon>
        <taxon>Streptophyta</taxon>
        <taxon>Embryophyta</taxon>
        <taxon>Tracheophyta</taxon>
        <taxon>Spermatophyta</taxon>
        <taxon>Magnoliopsida</taxon>
        <taxon>eudicotyledons</taxon>
        <taxon>Gunneridae</taxon>
        <taxon>Pentapetalae</taxon>
        <taxon>rosids</taxon>
        <taxon>fabids</taxon>
        <taxon>Rosales</taxon>
        <taxon>Rosaceae</taxon>
        <taxon>Amygdaloideae</taxon>
        <taxon>Amygdaleae</taxon>
        <taxon>Prunus</taxon>
    </lineage>
</organism>